<dbReference type="EMBL" id="BOCI01000242">
    <property type="protein sequence ID" value="GHW01210.1"/>
    <property type="molecule type" value="Genomic_DNA"/>
</dbReference>
<keyword evidence="3" id="KW-0378">Hydrolase</keyword>
<gene>
    <name evidence="3" type="ORF">lacNasYZ03_08970</name>
</gene>
<accession>A0ABQ3W726</accession>
<keyword evidence="4" id="KW-1185">Reference proteome</keyword>
<feature type="signal peptide" evidence="1">
    <location>
        <begin position="1"/>
        <end position="27"/>
    </location>
</feature>
<evidence type="ECO:0000256" key="1">
    <source>
        <dbReference type="SAM" id="SignalP"/>
    </source>
</evidence>
<evidence type="ECO:0000313" key="4">
    <source>
        <dbReference type="Proteomes" id="UP000616547"/>
    </source>
</evidence>
<dbReference type="InterPro" id="IPR045155">
    <property type="entry name" value="Beta-lactam_cat"/>
</dbReference>
<evidence type="ECO:0000313" key="3">
    <source>
        <dbReference type="EMBL" id="GHW01210.1"/>
    </source>
</evidence>
<proteinExistence type="predicted"/>
<comment type="caution">
    <text evidence="3">The sequence shown here is derived from an EMBL/GenBank/DDBJ whole genome shotgun (WGS) entry which is preliminary data.</text>
</comment>
<organism evidence="3 4">
    <name type="scientific">Lactobacillus nasalidis</name>
    <dbReference type="NCBI Taxonomy" id="2797258"/>
    <lineage>
        <taxon>Bacteria</taxon>
        <taxon>Bacillati</taxon>
        <taxon>Bacillota</taxon>
        <taxon>Bacilli</taxon>
        <taxon>Lactobacillales</taxon>
        <taxon>Lactobacillaceae</taxon>
        <taxon>Lactobacillus</taxon>
    </lineage>
</organism>
<protein>
    <submittedName>
        <fullName evidence="3">Serine hydrolase</fullName>
    </submittedName>
</protein>
<dbReference type="SUPFAM" id="SSF56601">
    <property type="entry name" value="beta-lactamase/transpeptidase-like"/>
    <property type="match status" value="1"/>
</dbReference>
<name>A0ABQ3W726_9LACO</name>
<feature type="domain" description="Beta-lactamase class A catalytic" evidence="2">
    <location>
        <begin position="91"/>
        <end position="251"/>
    </location>
</feature>
<keyword evidence="1" id="KW-0732">Signal</keyword>
<dbReference type="Proteomes" id="UP000616547">
    <property type="component" value="Unassembled WGS sequence"/>
</dbReference>
<evidence type="ECO:0000259" key="2">
    <source>
        <dbReference type="Pfam" id="PF13354"/>
    </source>
</evidence>
<dbReference type="Pfam" id="PF13354">
    <property type="entry name" value="Beta-lactamase2"/>
    <property type="match status" value="1"/>
</dbReference>
<reference evidence="4" key="1">
    <citation type="submission" date="2021-01" db="EMBL/GenBank/DDBJ databases">
        <title>Draft genome sequence of Nasalis larvatus strain YZ03.</title>
        <authorList>
            <person name="Suzuki-Hashido N."/>
            <person name="Tsuchida S."/>
            <person name="Hayakawa T."/>
        </authorList>
    </citation>
    <scope>NUCLEOTIDE SEQUENCE [LARGE SCALE GENOMIC DNA]</scope>
    <source>
        <strain evidence="4">YZ03</strain>
    </source>
</reference>
<sequence>MRNNIVVGALIASLLAFVVYTSTNKDAETRQVTVVQVKKQGTVKKQVSSSDKEPNVNSIEYDNQVKSSKGSNKKLAKAIKKAMGQDVSYQVAAYDLTKTSRFAVVRNTTSSQNSDKIFYLYLLIALYAQEKAGKIGSSTTIKITSADKSGSSSAIAVGISYGPSYLREQMLKGNKTAANALLRTIGAKQVDAVVKKMGASQTKVTGTFSKSVVGKTTAQDLAKVMVALYQGKVVGSYNQQVLTAMTGTTKLASKAKGTIYQYADGNLEEALISNSGHTYVVSAWSSKTDDFASLGQAVKQVLE</sequence>
<dbReference type="RefSeq" id="WP_201336082.1">
    <property type="nucleotide sequence ID" value="NZ_BOCI01000242.1"/>
</dbReference>
<dbReference type="InterPro" id="IPR012338">
    <property type="entry name" value="Beta-lactam/transpept-like"/>
</dbReference>
<feature type="chain" id="PRO_5045949599" evidence="1">
    <location>
        <begin position="28"/>
        <end position="303"/>
    </location>
</feature>
<dbReference type="Gene3D" id="3.40.710.10">
    <property type="entry name" value="DD-peptidase/beta-lactamase superfamily"/>
    <property type="match status" value="1"/>
</dbReference>
<dbReference type="GO" id="GO:0016787">
    <property type="term" value="F:hydrolase activity"/>
    <property type="evidence" value="ECO:0007669"/>
    <property type="project" value="UniProtKB-KW"/>
</dbReference>